<dbReference type="InterPro" id="IPR014710">
    <property type="entry name" value="RmlC-like_jellyroll"/>
</dbReference>
<dbReference type="Gene3D" id="2.60.120.10">
    <property type="entry name" value="Jelly Rolls"/>
    <property type="match status" value="1"/>
</dbReference>
<evidence type="ECO:0000313" key="1">
    <source>
        <dbReference type="EMBL" id="OGG51100.1"/>
    </source>
</evidence>
<name>A0A1F6CPT1_9BACT</name>
<protein>
    <recommendedName>
        <fullName evidence="3">Cupin 2 conserved barrel domain-containing protein</fullName>
    </recommendedName>
</protein>
<proteinExistence type="predicted"/>
<accession>A0A1F6CPT1</accession>
<evidence type="ECO:0008006" key="3">
    <source>
        <dbReference type="Google" id="ProtNLM"/>
    </source>
</evidence>
<comment type="caution">
    <text evidence="1">The sequence shown here is derived from an EMBL/GenBank/DDBJ whole genome shotgun (WGS) entry which is preliminary data.</text>
</comment>
<dbReference type="AlphaFoldDB" id="A0A1F6CPT1"/>
<organism evidence="1 2">
    <name type="scientific">Candidatus Kaiserbacteria bacterium RIFCSPHIGHO2_01_FULL_54_36</name>
    <dbReference type="NCBI Taxonomy" id="1798482"/>
    <lineage>
        <taxon>Bacteria</taxon>
        <taxon>Candidatus Kaiseribacteriota</taxon>
    </lineage>
</organism>
<dbReference type="InterPro" id="IPR011051">
    <property type="entry name" value="RmlC_Cupin_sf"/>
</dbReference>
<dbReference type="STRING" id="1798482.A2763_02045"/>
<gene>
    <name evidence="1" type="ORF">A2763_02045</name>
</gene>
<sequence length="138" mass="16153">MRRQKRKVDFKDKRGTIMDIFVGEPYEHCVIVYSNKGSVRGNHFHKKSQQTDFMLSGSMLAYTRKKGSKKIEKFVVRQNDVTHWDKGEAHEFIALEQCAFLSFVNGPRGGDNYENDTFRLKIPLHEQAKKKITDWTVQ</sequence>
<dbReference type="SUPFAM" id="SSF51182">
    <property type="entry name" value="RmlC-like cupins"/>
    <property type="match status" value="1"/>
</dbReference>
<dbReference type="Proteomes" id="UP000178370">
    <property type="component" value="Unassembled WGS sequence"/>
</dbReference>
<dbReference type="EMBL" id="MFKV01000002">
    <property type="protein sequence ID" value="OGG51100.1"/>
    <property type="molecule type" value="Genomic_DNA"/>
</dbReference>
<evidence type="ECO:0000313" key="2">
    <source>
        <dbReference type="Proteomes" id="UP000178370"/>
    </source>
</evidence>
<reference evidence="1 2" key="1">
    <citation type="journal article" date="2016" name="Nat. Commun.">
        <title>Thousands of microbial genomes shed light on interconnected biogeochemical processes in an aquifer system.</title>
        <authorList>
            <person name="Anantharaman K."/>
            <person name="Brown C.T."/>
            <person name="Hug L.A."/>
            <person name="Sharon I."/>
            <person name="Castelle C.J."/>
            <person name="Probst A.J."/>
            <person name="Thomas B.C."/>
            <person name="Singh A."/>
            <person name="Wilkins M.J."/>
            <person name="Karaoz U."/>
            <person name="Brodie E.L."/>
            <person name="Williams K.H."/>
            <person name="Hubbard S.S."/>
            <person name="Banfield J.F."/>
        </authorList>
    </citation>
    <scope>NUCLEOTIDE SEQUENCE [LARGE SCALE GENOMIC DNA]</scope>
</reference>